<dbReference type="CDD" id="cd02440">
    <property type="entry name" value="AdoMet_MTases"/>
    <property type="match status" value="1"/>
</dbReference>
<protein>
    <recommendedName>
        <fullName evidence="3">Methyltransferase domain-containing protein</fullName>
    </recommendedName>
</protein>
<gene>
    <name evidence="4" type="ORF">AVDCRST_MAG86-1622</name>
</gene>
<dbReference type="Pfam" id="PF13649">
    <property type="entry name" value="Methyltransf_25"/>
    <property type="match status" value="1"/>
</dbReference>
<dbReference type="AlphaFoldDB" id="A0A6J4V775"/>
<dbReference type="PANTHER" id="PTHR43861">
    <property type="entry name" value="TRANS-ACONITATE 2-METHYLTRANSFERASE-RELATED"/>
    <property type="match status" value="1"/>
</dbReference>
<dbReference type="GO" id="GO:0008168">
    <property type="term" value="F:methyltransferase activity"/>
    <property type="evidence" value="ECO:0007669"/>
    <property type="project" value="UniProtKB-KW"/>
</dbReference>
<keyword evidence="2" id="KW-0808">Transferase</keyword>
<dbReference type="InterPro" id="IPR041698">
    <property type="entry name" value="Methyltransf_25"/>
</dbReference>
<keyword evidence="1" id="KW-0489">Methyltransferase</keyword>
<proteinExistence type="predicted"/>
<dbReference type="SUPFAM" id="SSF53335">
    <property type="entry name" value="S-adenosyl-L-methionine-dependent methyltransferases"/>
    <property type="match status" value="1"/>
</dbReference>
<dbReference type="EMBL" id="CADCWP010000119">
    <property type="protein sequence ID" value="CAA9570628.1"/>
    <property type="molecule type" value="Genomic_DNA"/>
</dbReference>
<reference evidence="4" key="1">
    <citation type="submission" date="2020-02" db="EMBL/GenBank/DDBJ databases">
        <authorList>
            <person name="Meier V. D."/>
        </authorList>
    </citation>
    <scope>NUCLEOTIDE SEQUENCE</scope>
    <source>
        <strain evidence="4">AVDCRST_MAG86</strain>
    </source>
</reference>
<dbReference type="GO" id="GO:0032259">
    <property type="term" value="P:methylation"/>
    <property type="evidence" value="ECO:0007669"/>
    <property type="project" value="UniProtKB-KW"/>
</dbReference>
<feature type="domain" description="Methyltransferase" evidence="3">
    <location>
        <begin position="49"/>
        <end position="141"/>
    </location>
</feature>
<evidence type="ECO:0000313" key="4">
    <source>
        <dbReference type="EMBL" id="CAA9570628.1"/>
    </source>
</evidence>
<sequence length="207" mass="22763">MSERKALFDDWAATYDATLKDTAGFPFEGHERVLAEVVGKAGVGIEATVLDVGTGTGALAARLAVLDCRVLGVDLSEKMLARARQKVPAADFRQLDLLGDWGDLETCRFDAVVSAYVLHEFDVPSKVDILTRFAKLLEPGGRVVVGDISFETALARDAARQRWREVWDEGEYYWVAEHAVPALHSVGLSVHYHQLSFCAGVYVLQPQ</sequence>
<evidence type="ECO:0000256" key="1">
    <source>
        <dbReference type="ARBA" id="ARBA00022603"/>
    </source>
</evidence>
<evidence type="ECO:0000256" key="2">
    <source>
        <dbReference type="ARBA" id="ARBA00022679"/>
    </source>
</evidence>
<name>A0A6J4V775_9DEIN</name>
<dbReference type="Gene3D" id="3.40.50.150">
    <property type="entry name" value="Vaccinia Virus protein VP39"/>
    <property type="match status" value="1"/>
</dbReference>
<dbReference type="PANTHER" id="PTHR43861:SF1">
    <property type="entry name" value="TRANS-ACONITATE 2-METHYLTRANSFERASE"/>
    <property type="match status" value="1"/>
</dbReference>
<accession>A0A6J4V775</accession>
<dbReference type="InterPro" id="IPR029063">
    <property type="entry name" value="SAM-dependent_MTases_sf"/>
</dbReference>
<organism evidence="4">
    <name type="scientific">uncultured Truepera sp</name>
    <dbReference type="NCBI Taxonomy" id="543023"/>
    <lineage>
        <taxon>Bacteria</taxon>
        <taxon>Thermotogati</taxon>
        <taxon>Deinococcota</taxon>
        <taxon>Deinococci</taxon>
        <taxon>Trueperales</taxon>
        <taxon>Trueperaceae</taxon>
        <taxon>Truepera</taxon>
        <taxon>environmental samples</taxon>
    </lineage>
</organism>
<evidence type="ECO:0000259" key="3">
    <source>
        <dbReference type="Pfam" id="PF13649"/>
    </source>
</evidence>